<keyword evidence="1 2" id="KW-0193">Cuticle</keyword>
<gene>
    <name evidence="4" type="ORF">PSYICH_LOCUS5610</name>
</gene>
<dbReference type="Proteomes" id="UP001153636">
    <property type="component" value="Chromosome 17"/>
</dbReference>
<dbReference type="EMBL" id="OV651829">
    <property type="protein sequence ID" value="CAH1104639.1"/>
    <property type="molecule type" value="Genomic_DNA"/>
</dbReference>
<dbReference type="PANTHER" id="PTHR10380:SF233">
    <property type="entry name" value="CUTICULAR PROTEIN 47EB-RELATED"/>
    <property type="match status" value="1"/>
</dbReference>
<evidence type="ECO:0000256" key="3">
    <source>
        <dbReference type="SAM" id="SignalP"/>
    </source>
</evidence>
<organism evidence="4 5">
    <name type="scientific">Psylliodes chrysocephalus</name>
    <dbReference type="NCBI Taxonomy" id="3402493"/>
    <lineage>
        <taxon>Eukaryota</taxon>
        <taxon>Metazoa</taxon>
        <taxon>Ecdysozoa</taxon>
        <taxon>Arthropoda</taxon>
        <taxon>Hexapoda</taxon>
        <taxon>Insecta</taxon>
        <taxon>Pterygota</taxon>
        <taxon>Neoptera</taxon>
        <taxon>Endopterygota</taxon>
        <taxon>Coleoptera</taxon>
        <taxon>Polyphaga</taxon>
        <taxon>Cucujiformia</taxon>
        <taxon>Chrysomeloidea</taxon>
        <taxon>Chrysomelidae</taxon>
        <taxon>Galerucinae</taxon>
        <taxon>Alticini</taxon>
        <taxon>Psylliodes</taxon>
    </lineage>
</organism>
<keyword evidence="3" id="KW-0732">Signal</keyword>
<dbReference type="GO" id="GO:0008010">
    <property type="term" value="F:structural constituent of chitin-based larval cuticle"/>
    <property type="evidence" value="ECO:0007669"/>
    <property type="project" value="TreeGrafter"/>
</dbReference>
<accession>A0A9P0CM35</accession>
<feature type="signal peptide" evidence="3">
    <location>
        <begin position="1"/>
        <end position="17"/>
    </location>
</feature>
<name>A0A9P0CM35_9CUCU</name>
<reference evidence="4" key="1">
    <citation type="submission" date="2022-01" db="EMBL/GenBank/DDBJ databases">
        <authorList>
            <person name="King R."/>
        </authorList>
    </citation>
    <scope>NUCLEOTIDE SEQUENCE</scope>
</reference>
<dbReference type="AlphaFoldDB" id="A0A9P0CM35"/>
<dbReference type="PANTHER" id="PTHR10380">
    <property type="entry name" value="CUTICLE PROTEIN"/>
    <property type="match status" value="1"/>
</dbReference>
<evidence type="ECO:0000256" key="2">
    <source>
        <dbReference type="PROSITE-ProRule" id="PRU00497"/>
    </source>
</evidence>
<dbReference type="InterPro" id="IPR031311">
    <property type="entry name" value="CHIT_BIND_RR_consensus"/>
</dbReference>
<dbReference type="GO" id="GO:0062129">
    <property type="term" value="C:chitin-based extracellular matrix"/>
    <property type="evidence" value="ECO:0007669"/>
    <property type="project" value="TreeGrafter"/>
</dbReference>
<dbReference type="PROSITE" id="PS00233">
    <property type="entry name" value="CHIT_BIND_RR_1"/>
    <property type="match status" value="2"/>
</dbReference>
<dbReference type="InterPro" id="IPR050468">
    <property type="entry name" value="Cuticle_Struct_Prot"/>
</dbReference>
<evidence type="ECO:0000256" key="1">
    <source>
        <dbReference type="ARBA" id="ARBA00022460"/>
    </source>
</evidence>
<protein>
    <submittedName>
        <fullName evidence="4">Uncharacterized protein</fullName>
    </submittedName>
</protein>
<dbReference type="Pfam" id="PF00379">
    <property type="entry name" value="Chitin_bind_4"/>
    <property type="match status" value="2"/>
</dbReference>
<dbReference type="PRINTS" id="PR00947">
    <property type="entry name" value="CUTICLE"/>
</dbReference>
<evidence type="ECO:0000313" key="5">
    <source>
        <dbReference type="Proteomes" id="UP001153636"/>
    </source>
</evidence>
<keyword evidence="5" id="KW-1185">Reference proteome</keyword>
<proteinExistence type="predicted"/>
<dbReference type="PROSITE" id="PS51155">
    <property type="entry name" value="CHIT_BIND_RR_2"/>
    <property type="match status" value="2"/>
</dbReference>
<dbReference type="InterPro" id="IPR000618">
    <property type="entry name" value="Insect_cuticle"/>
</dbReference>
<evidence type="ECO:0000313" key="4">
    <source>
        <dbReference type="EMBL" id="CAH1104639.1"/>
    </source>
</evidence>
<sequence>MKLIILALAIAAGVASAAPPAEHSKEQIPILKYENEGVNHDGSYNWNYETGNNIIAQEQGEFKQGANPDEKEMEVRGSYEYTDPDGKKVVVTYIANKDGFQPQGDILPTPPPIPPAIQKLLEWLEAHPEENQAEENKIILALAIAAGVASAAPPPAEQSKEQIPILKYENEGVNHDGSYNWNYETGNNIIAQEQGEFKQGANPDEKEMEVRGSYEYTDPDGKKVVVTYIANKDGFQPQGDILPTPPPIPPAIQKLLEWLEAHPEENQAEENKVR</sequence>
<dbReference type="OrthoDB" id="6372059at2759"/>
<feature type="chain" id="PRO_5040453952" evidence="3">
    <location>
        <begin position="18"/>
        <end position="274"/>
    </location>
</feature>